<sequence length="195" mass="19679">MATAAETVRVKVETRIVVMEAKERERERGDVGEDEADKSEDKEFGRYYCETGRSMTAAYLCSSFWLLLSRESTSKEVGLVTKKSVVEDVKVGTTLEEVAVKIEAVVEMVVDTTVEVVAVGGGDGGGCGGGGGCCGGGGGGVAAGGYRSGESGGCEEGGGYGKGGGGYNIGGCGGDCGGDDCCIEGGGAMYVKVDT</sequence>
<dbReference type="EnsemblPlants" id="Bo6g084800.1">
    <property type="protein sequence ID" value="Bo6g084800.1"/>
    <property type="gene ID" value="Bo6g084800"/>
</dbReference>
<evidence type="ECO:0000313" key="1">
    <source>
        <dbReference type="EnsemblPlants" id="Bo6g084800.1"/>
    </source>
</evidence>
<dbReference type="AlphaFoldDB" id="A0A0D3CWB6"/>
<keyword evidence="2" id="KW-1185">Reference proteome</keyword>
<accession>A0A0D3CWB6</accession>
<reference evidence="1 2" key="1">
    <citation type="journal article" date="2014" name="Genome Biol.">
        <title>Transcriptome and methylome profiling reveals relics of genome dominance in the mesopolyploid Brassica oleracea.</title>
        <authorList>
            <person name="Parkin I.A."/>
            <person name="Koh C."/>
            <person name="Tang H."/>
            <person name="Robinson S.J."/>
            <person name="Kagale S."/>
            <person name="Clarke W.E."/>
            <person name="Town C.D."/>
            <person name="Nixon J."/>
            <person name="Krishnakumar V."/>
            <person name="Bidwell S.L."/>
            <person name="Denoeud F."/>
            <person name="Belcram H."/>
            <person name="Links M.G."/>
            <person name="Just J."/>
            <person name="Clarke C."/>
            <person name="Bender T."/>
            <person name="Huebert T."/>
            <person name="Mason A.S."/>
            <person name="Pires J.C."/>
            <person name="Barker G."/>
            <person name="Moore J."/>
            <person name="Walley P.G."/>
            <person name="Manoli S."/>
            <person name="Batley J."/>
            <person name="Edwards D."/>
            <person name="Nelson M.N."/>
            <person name="Wang X."/>
            <person name="Paterson A.H."/>
            <person name="King G."/>
            <person name="Bancroft I."/>
            <person name="Chalhoub B."/>
            <person name="Sharpe A.G."/>
        </authorList>
    </citation>
    <scope>NUCLEOTIDE SEQUENCE</scope>
    <source>
        <strain evidence="1 2">cv. TO1000</strain>
    </source>
</reference>
<dbReference type="Gramene" id="Bo6g084800.1">
    <property type="protein sequence ID" value="Bo6g084800.1"/>
    <property type="gene ID" value="Bo6g084800"/>
</dbReference>
<protein>
    <submittedName>
        <fullName evidence="1">Uncharacterized protein</fullName>
    </submittedName>
</protein>
<name>A0A0D3CWB6_BRAOL</name>
<reference evidence="1" key="2">
    <citation type="submission" date="2015-03" db="UniProtKB">
        <authorList>
            <consortium name="EnsemblPlants"/>
        </authorList>
    </citation>
    <scope>IDENTIFICATION</scope>
</reference>
<organism evidence="1 2">
    <name type="scientific">Brassica oleracea var. oleracea</name>
    <dbReference type="NCBI Taxonomy" id="109376"/>
    <lineage>
        <taxon>Eukaryota</taxon>
        <taxon>Viridiplantae</taxon>
        <taxon>Streptophyta</taxon>
        <taxon>Embryophyta</taxon>
        <taxon>Tracheophyta</taxon>
        <taxon>Spermatophyta</taxon>
        <taxon>Magnoliopsida</taxon>
        <taxon>eudicotyledons</taxon>
        <taxon>Gunneridae</taxon>
        <taxon>Pentapetalae</taxon>
        <taxon>rosids</taxon>
        <taxon>malvids</taxon>
        <taxon>Brassicales</taxon>
        <taxon>Brassicaceae</taxon>
        <taxon>Brassiceae</taxon>
        <taxon>Brassica</taxon>
    </lineage>
</organism>
<dbReference type="Proteomes" id="UP000032141">
    <property type="component" value="Chromosome C6"/>
</dbReference>
<dbReference type="OMA" id="CETGRSM"/>
<dbReference type="HOGENOM" id="CLU_1398129_0_0_1"/>
<evidence type="ECO:0000313" key="2">
    <source>
        <dbReference type="Proteomes" id="UP000032141"/>
    </source>
</evidence>
<proteinExistence type="predicted"/>